<dbReference type="AlphaFoldDB" id="A0A6G1E3X4"/>
<evidence type="ECO:0000313" key="3">
    <source>
        <dbReference type="Proteomes" id="UP000479710"/>
    </source>
</evidence>
<dbReference type="EMBL" id="SPHZ02000005">
    <property type="protein sequence ID" value="KAF0919256.1"/>
    <property type="molecule type" value="Genomic_DNA"/>
</dbReference>
<reference evidence="2 3" key="1">
    <citation type="submission" date="2019-11" db="EMBL/GenBank/DDBJ databases">
        <title>Whole genome sequence of Oryza granulata.</title>
        <authorList>
            <person name="Li W."/>
        </authorList>
    </citation>
    <scope>NUCLEOTIDE SEQUENCE [LARGE SCALE GENOMIC DNA]</scope>
    <source>
        <strain evidence="3">cv. Menghai</strain>
        <tissue evidence="2">Leaf</tissue>
    </source>
</reference>
<protein>
    <recommendedName>
        <fullName evidence="4">DUF834 domain-containing protein</fullName>
    </recommendedName>
</protein>
<comment type="caution">
    <text evidence="2">The sequence shown here is derived from an EMBL/GenBank/DDBJ whole genome shotgun (WGS) entry which is preliminary data.</text>
</comment>
<evidence type="ECO:0000313" key="2">
    <source>
        <dbReference type="EMBL" id="KAF0919256.1"/>
    </source>
</evidence>
<keyword evidence="3" id="KW-1185">Reference proteome</keyword>
<organism evidence="2 3">
    <name type="scientific">Oryza meyeriana var. granulata</name>
    <dbReference type="NCBI Taxonomy" id="110450"/>
    <lineage>
        <taxon>Eukaryota</taxon>
        <taxon>Viridiplantae</taxon>
        <taxon>Streptophyta</taxon>
        <taxon>Embryophyta</taxon>
        <taxon>Tracheophyta</taxon>
        <taxon>Spermatophyta</taxon>
        <taxon>Magnoliopsida</taxon>
        <taxon>Liliopsida</taxon>
        <taxon>Poales</taxon>
        <taxon>Poaceae</taxon>
        <taxon>BOP clade</taxon>
        <taxon>Oryzoideae</taxon>
        <taxon>Oryzeae</taxon>
        <taxon>Oryzinae</taxon>
        <taxon>Oryza</taxon>
        <taxon>Oryza meyeriana</taxon>
    </lineage>
</organism>
<evidence type="ECO:0000256" key="1">
    <source>
        <dbReference type="SAM" id="MobiDB-lite"/>
    </source>
</evidence>
<proteinExistence type="predicted"/>
<feature type="region of interest" description="Disordered" evidence="1">
    <location>
        <begin position="1"/>
        <end position="23"/>
    </location>
</feature>
<name>A0A6G1E3X4_9ORYZ</name>
<accession>A0A6G1E3X4</accession>
<dbReference type="Proteomes" id="UP000479710">
    <property type="component" value="Unassembled WGS sequence"/>
</dbReference>
<gene>
    <name evidence="2" type="ORF">E2562_029026</name>
</gene>
<evidence type="ECO:0008006" key="4">
    <source>
        <dbReference type="Google" id="ProtNLM"/>
    </source>
</evidence>
<sequence>MELRPNGGTEAGGVGKSADQPRKVAVATGQGLHLAAVEGVEVGRRRTRSGGGARWKKVVPPWRRAWAAESPDATSSNGSC</sequence>